<evidence type="ECO:0000313" key="1">
    <source>
        <dbReference type="EMBL" id="JAH74061.1"/>
    </source>
</evidence>
<proteinExistence type="predicted"/>
<accession>A0A0E9V7T0</accession>
<sequence>MEIRCKINQ</sequence>
<dbReference type="EMBL" id="GBXM01034516">
    <property type="protein sequence ID" value="JAH74061.1"/>
    <property type="molecule type" value="Transcribed_RNA"/>
</dbReference>
<organism evidence="1">
    <name type="scientific">Anguilla anguilla</name>
    <name type="common">European freshwater eel</name>
    <name type="synonym">Muraena anguilla</name>
    <dbReference type="NCBI Taxonomy" id="7936"/>
    <lineage>
        <taxon>Eukaryota</taxon>
        <taxon>Metazoa</taxon>
        <taxon>Chordata</taxon>
        <taxon>Craniata</taxon>
        <taxon>Vertebrata</taxon>
        <taxon>Euteleostomi</taxon>
        <taxon>Actinopterygii</taxon>
        <taxon>Neopterygii</taxon>
        <taxon>Teleostei</taxon>
        <taxon>Anguilliformes</taxon>
        <taxon>Anguillidae</taxon>
        <taxon>Anguilla</taxon>
    </lineage>
</organism>
<reference evidence="1" key="1">
    <citation type="submission" date="2014-11" db="EMBL/GenBank/DDBJ databases">
        <authorList>
            <person name="Amaro Gonzalez C."/>
        </authorList>
    </citation>
    <scope>NUCLEOTIDE SEQUENCE</scope>
</reference>
<protein>
    <submittedName>
        <fullName evidence="1">Uncharacterized protein</fullName>
    </submittedName>
</protein>
<reference evidence="1" key="2">
    <citation type="journal article" date="2015" name="Fish Shellfish Immunol.">
        <title>Early steps in the European eel (Anguilla anguilla)-Vibrio vulnificus interaction in the gills: Role of the RtxA13 toxin.</title>
        <authorList>
            <person name="Callol A."/>
            <person name="Pajuelo D."/>
            <person name="Ebbesson L."/>
            <person name="Teles M."/>
            <person name="MacKenzie S."/>
            <person name="Amaro C."/>
        </authorList>
    </citation>
    <scope>NUCLEOTIDE SEQUENCE</scope>
</reference>
<name>A0A0E9V7T0_ANGAN</name>